<dbReference type="Gene3D" id="3.30.200.20">
    <property type="entry name" value="Phosphorylase Kinase, domain 1"/>
    <property type="match status" value="1"/>
</dbReference>
<dbReference type="RefSeq" id="WP_125585584.1">
    <property type="nucleotide sequence ID" value="NZ_JBHTMO010000026.1"/>
</dbReference>
<dbReference type="InterPro" id="IPR000719">
    <property type="entry name" value="Prot_kinase_dom"/>
</dbReference>
<evidence type="ECO:0000259" key="13">
    <source>
        <dbReference type="PROSITE" id="PS51178"/>
    </source>
</evidence>
<keyword evidence="4 9" id="KW-0547">Nucleotide-binding</keyword>
<name>A0ABW4B9C9_9LACO</name>
<dbReference type="SUPFAM" id="SSF56112">
    <property type="entry name" value="Protein kinase-like (PK-like)"/>
    <property type="match status" value="1"/>
</dbReference>
<evidence type="ECO:0000256" key="2">
    <source>
        <dbReference type="ARBA" id="ARBA00022527"/>
    </source>
</evidence>
<dbReference type="PROSITE" id="PS51178">
    <property type="entry name" value="PASTA"/>
    <property type="match status" value="3"/>
</dbReference>
<dbReference type="PANTHER" id="PTHR43289">
    <property type="entry name" value="MITOGEN-ACTIVATED PROTEIN KINASE KINASE KINASE 20-RELATED"/>
    <property type="match status" value="1"/>
</dbReference>
<dbReference type="InterPro" id="IPR008271">
    <property type="entry name" value="Ser/Thr_kinase_AS"/>
</dbReference>
<feature type="transmembrane region" description="Helical" evidence="11">
    <location>
        <begin position="338"/>
        <end position="359"/>
    </location>
</feature>
<dbReference type="InterPro" id="IPR017441">
    <property type="entry name" value="Protein_kinase_ATP_BS"/>
</dbReference>
<comment type="catalytic activity">
    <reaction evidence="7">
        <text>L-threonyl-[protein] + ATP = O-phospho-L-threonyl-[protein] + ADP + H(+)</text>
        <dbReference type="Rhea" id="RHEA:46608"/>
        <dbReference type="Rhea" id="RHEA-COMP:11060"/>
        <dbReference type="Rhea" id="RHEA-COMP:11605"/>
        <dbReference type="ChEBI" id="CHEBI:15378"/>
        <dbReference type="ChEBI" id="CHEBI:30013"/>
        <dbReference type="ChEBI" id="CHEBI:30616"/>
        <dbReference type="ChEBI" id="CHEBI:61977"/>
        <dbReference type="ChEBI" id="CHEBI:456216"/>
        <dbReference type="EC" id="2.7.11.1"/>
    </reaction>
</comment>
<evidence type="ECO:0000256" key="8">
    <source>
        <dbReference type="ARBA" id="ARBA00048679"/>
    </source>
</evidence>
<feature type="compositionally biased region" description="Basic and acidic residues" evidence="10">
    <location>
        <begin position="394"/>
        <end position="408"/>
    </location>
</feature>
<proteinExistence type="predicted"/>
<evidence type="ECO:0000256" key="6">
    <source>
        <dbReference type="ARBA" id="ARBA00022840"/>
    </source>
</evidence>
<dbReference type="GO" id="GO:0016301">
    <property type="term" value="F:kinase activity"/>
    <property type="evidence" value="ECO:0007669"/>
    <property type="project" value="UniProtKB-KW"/>
</dbReference>
<protein>
    <recommendedName>
        <fullName evidence="1">non-specific serine/threonine protein kinase</fullName>
        <ecNumber evidence="1">2.7.11.1</ecNumber>
    </recommendedName>
</protein>
<keyword evidence="11" id="KW-0472">Membrane</keyword>
<dbReference type="CDD" id="cd06577">
    <property type="entry name" value="PASTA_pknB"/>
    <property type="match status" value="3"/>
</dbReference>
<dbReference type="PROSITE" id="PS00107">
    <property type="entry name" value="PROTEIN_KINASE_ATP"/>
    <property type="match status" value="1"/>
</dbReference>
<keyword evidence="11" id="KW-0812">Transmembrane</keyword>
<keyword evidence="15" id="KW-1185">Reference proteome</keyword>
<dbReference type="Gene3D" id="3.30.10.20">
    <property type="match status" value="3"/>
</dbReference>
<evidence type="ECO:0000256" key="3">
    <source>
        <dbReference type="ARBA" id="ARBA00022679"/>
    </source>
</evidence>
<dbReference type="EMBL" id="JBHTMO010000026">
    <property type="protein sequence ID" value="MFD1393602.1"/>
    <property type="molecule type" value="Genomic_DNA"/>
</dbReference>
<reference evidence="15" key="1">
    <citation type="journal article" date="2019" name="Int. J. Syst. Evol. Microbiol.">
        <title>The Global Catalogue of Microorganisms (GCM) 10K type strain sequencing project: providing services to taxonomists for standard genome sequencing and annotation.</title>
        <authorList>
            <consortium name="The Broad Institute Genomics Platform"/>
            <consortium name="The Broad Institute Genome Sequencing Center for Infectious Disease"/>
            <person name="Wu L."/>
            <person name="Ma J."/>
        </authorList>
    </citation>
    <scope>NUCLEOTIDE SEQUENCE [LARGE SCALE GENOMIC DNA]</scope>
    <source>
        <strain evidence="15">CCM 8911</strain>
    </source>
</reference>
<dbReference type="CDD" id="cd14014">
    <property type="entry name" value="STKc_PknB_like"/>
    <property type="match status" value="1"/>
</dbReference>
<evidence type="ECO:0000256" key="1">
    <source>
        <dbReference type="ARBA" id="ARBA00012513"/>
    </source>
</evidence>
<evidence type="ECO:0000313" key="15">
    <source>
        <dbReference type="Proteomes" id="UP001597249"/>
    </source>
</evidence>
<dbReference type="Gene3D" id="2.60.40.2560">
    <property type="match status" value="1"/>
</dbReference>
<feature type="region of interest" description="Disordered" evidence="10">
    <location>
        <begin position="537"/>
        <end position="578"/>
    </location>
</feature>
<keyword evidence="6 9" id="KW-0067">ATP-binding</keyword>
<keyword evidence="3" id="KW-0808">Transferase</keyword>
<evidence type="ECO:0000256" key="4">
    <source>
        <dbReference type="ARBA" id="ARBA00022741"/>
    </source>
</evidence>
<dbReference type="Pfam" id="PF00069">
    <property type="entry name" value="Pkinase"/>
    <property type="match status" value="1"/>
</dbReference>
<dbReference type="Proteomes" id="UP001597249">
    <property type="component" value="Unassembled WGS sequence"/>
</dbReference>
<feature type="domain" description="PASTA" evidence="13">
    <location>
        <begin position="498"/>
        <end position="564"/>
    </location>
</feature>
<evidence type="ECO:0000256" key="10">
    <source>
        <dbReference type="SAM" id="MobiDB-lite"/>
    </source>
</evidence>
<dbReference type="EC" id="2.7.11.1" evidence="1"/>
<sequence length="666" mass="71621">MIEPGYILNERYKLLKTLGEGGMANVYLAHDLILDRDVAVKVLRLDLQNDPDTKRRFQREAMATTELVHPNIVSIYDVGESNDQQYLVMEYVRGSDLKKYIVEHFPIPYQRVVDIMAQILAGIQVAHDHNIIHRDLKPQNIMIDQDGNAKITDFGIAVALSDNSMTQTNSLLGSVHYLSPEQARGSMPTKQSDIYALGIILFEMLTGTVPFEGDSAVSIALKHFQEDMPSVRDFDPRIPQALENVVLKATAKDPASRYTSAAAMAADLKTALSPARAHEEKFVPEANDLDETKVVPVVGSPAPQPVHAAAQAVVPEKKATPAAATRPKKPAKKGWKKYWPFLLGGVIVAGIILFVVLALTGGSKDATVPNLAGMSRTQAESALEAANLELGKETKQASSKVTKDKVIDSDPGAGDSVKAGSSVDIVISTGAKKYTIGDYVGDDYATIKARLEKAGFTVKRKRKASATVESGVIMAQSMDEGTKVVPANRTITLTVSSGTETVSMPDFSGQTEAQVTAWASAHGMVLKIETAYNDTVPSGQLLSQDPQAGSDLHKGDTMTMTFSKGKDPASSSSSSDTTKTVTRTIKLAYNADAASSSTDSSTSEPAQITIYLQDSSHKLADVYKTMTITADQTITLTFTLKNGDTGAYKIENNGSVVQSEDNISDN</sequence>
<evidence type="ECO:0000256" key="11">
    <source>
        <dbReference type="SAM" id="Phobius"/>
    </source>
</evidence>
<evidence type="ECO:0000256" key="7">
    <source>
        <dbReference type="ARBA" id="ARBA00047899"/>
    </source>
</evidence>
<keyword evidence="5 14" id="KW-0418">Kinase</keyword>
<feature type="domain" description="PASTA" evidence="13">
    <location>
        <begin position="362"/>
        <end position="429"/>
    </location>
</feature>
<feature type="domain" description="PASTA" evidence="13">
    <location>
        <begin position="430"/>
        <end position="497"/>
    </location>
</feature>
<organism evidence="14 15">
    <name type="scientific">Lacticaseibacillus jixianensis</name>
    <dbReference type="NCBI Taxonomy" id="2486012"/>
    <lineage>
        <taxon>Bacteria</taxon>
        <taxon>Bacillati</taxon>
        <taxon>Bacillota</taxon>
        <taxon>Bacilli</taxon>
        <taxon>Lactobacillales</taxon>
        <taxon>Lactobacillaceae</taxon>
        <taxon>Lacticaseibacillus</taxon>
    </lineage>
</organism>
<evidence type="ECO:0000256" key="9">
    <source>
        <dbReference type="PROSITE-ProRule" id="PRU10141"/>
    </source>
</evidence>
<feature type="domain" description="Protein kinase" evidence="12">
    <location>
        <begin position="12"/>
        <end position="272"/>
    </location>
</feature>
<feature type="compositionally biased region" description="Polar residues" evidence="10">
    <location>
        <begin position="537"/>
        <end position="547"/>
    </location>
</feature>
<dbReference type="SMART" id="SM00220">
    <property type="entry name" value="S_TKc"/>
    <property type="match status" value="1"/>
</dbReference>
<feature type="binding site" evidence="9">
    <location>
        <position position="41"/>
    </location>
    <ligand>
        <name>ATP</name>
        <dbReference type="ChEBI" id="CHEBI:30616"/>
    </ligand>
</feature>
<feature type="region of interest" description="Disordered" evidence="10">
    <location>
        <begin position="394"/>
        <end position="416"/>
    </location>
</feature>
<dbReference type="InterPro" id="IPR005543">
    <property type="entry name" value="PASTA_dom"/>
</dbReference>
<comment type="caution">
    <text evidence="14">The sequence shown here is derived from an EMBL/GenBank/DDBJ whole genome shotgun (WGS) entry which is preliminary data.</text>
</comment>
<dbReference type="PROSITE" id="PS00108">
    <property type="entry name" value="PROTEIN_KINASE_ST"/>
    <property type="match status" value="1"/>
</dbReference>
<evidence type="ECO:0000259" key="12">
    <source>
        <dbReference type="PROSITE" id="PS50011"/>
    </source>
</evidence>
<evidence type="ECO:0000313" key="14">
    <source>
        <dbReference type="EMBL" id="MFD1393602.1"/>
    </source>
</evidence>
<dbReference type="NCBIfam" id="NF033483">
    <property type="entry name" value="PknB_PASTA_kin"/>
    <property type="match status" value="1"/>
</dbReference>
<evidence type="ECO:0000256" key="5">
    <source>
        <dbReference type="ARBA" id="ARBA00022777"/>
    </source>
</evidence>
<comment type="catalytic activity">
    <reaction evidence="8">
        <text>L-seryl-[protein] + ATP = O-phospho-L-seryl-[protein] + ADP + H(+)</text>
        <dbReference type="Rhea" id="RHEA:17989"/>
        <dbReference type="Rhea" id="RHEA-COMP:9863"/>
        <dbReference type="Rhea" id="RHEA-COMP:11604"/>
        <dbReference type="ChEBI" id="CHEBI:15378"/>
        <dbReference type="ChEBI" id="CHEBI:29999"/>
        <dbReference type="ChEBI" id="CHEBI:30616"/>
        <dbReference type="ChEBI" id="CHEBI:83421"/>
        <dbReference type="ChEBI" id="CHEBI:456216"/>
        <dbReference type="EC" id="2.7.11.1"/>
    </reaction>
</comment>
<dbReference type="Gene3D" id="1.10.510.10">
    <property type="entry name" value="Transferase(Phosphotransferase) domain 1"/>
    <property type="match status" value="1"/>
</dbReference>
<dbReference type="PROSITE" id="PS50011">
    <property type="entry name" value="PROTEIN_KINASE_DOM"/>
    <property type="match status" value="1"/>
</dbReference>
<dbReference type="PANTHER" id="PTHR43289:SF34">
    <property type="entry name" value="SERINE_THREONINE-PROTEIN KINASE YBDM-RELATED"/>
    <property type="match status" value="1"/>
</dbReference>
<accession>A0ABW4B9C9</accession>
<keyword evidence="11" id="KW-1133">Transmembrane helix</keyword>
<keyword evidence="2" id="KW-0723">Serine/threonine-protein kinase</keyword>
<dbReference type="SMART" id="SM00740">
    <property type="entry name" value="PASTA"/>
    <property type="match status" value="3"/>
</dbReference>
<dbReference type="Pfam" id="PF03793">
    <property type="entry name" value="PASTA"/>
    <property type="match status" value="3"/>
</dbReference>
<gene>
    <name evidence="14" type="primary">pknB</name>
    <name evidence="14" type="ORF">ACFQ3L_08505</name>
</gene>
<dbReference type="InterPro" id="IPR011009">
    <property type="entry name" value="Kinase-like_dom_sf"/>
</dbReference>